<dbReference type="PANTHER" id="PTHR22891">
    <property type="entry name" value="EUKARYOTIC TRANSLATION INITIATION FACTOR 2C"/>
    <property type="match status" value="1"/>
</dbReference>
<dbReference type="STRING" id="361077.A0A151Z6I6"/>
<dbReference type="InParanoid" id="A0A151Z6I6"/>
<dbReference type="CDD" id="cd04658">
    <property type="entry name" value="Piwi_piwi-like_Euk"/>
    <property type="match status" value="1"/>
</dbReference>
<dbReference type="Gene3D" id="2.170.260.10">
    <property type="entry name" value="paz domain"/>
    <property type="match status" value="2"/>
</dbReference>
<reference evidence="4 5" key="1">
    <citation type="submission" date="2015-12" db="EMBL/GenBank/DDBJ databases">
        <title>Dictyostelia acquired genes for synthesis and detection of signals that induce cell-type specialization by lateral gene transfer from prokaryotes.</title>
        <authorList>
            <person name="Gloeckner G."/>
            <person name="Schaap P."/>
        </authorList>
    </citation>
    <scope>NUCLEOTIDE SEQUENCE [LARGE SCALE GENOMIC DNA]</scope>
    <source>
        <strain evidence="4 5">TK</strain>
    </source>
</reference>
<feature type="region of interest" description="Disordered" evidence="1">
    <location>
        <begin position="1"/>
        <end position="61"/>
    </location>
</feature>
<dbReference type="PROSITE" id="PS50822">
    <property type="entry name" value="PIWI"/>
    <property type="match status" value="2"/>
</dbReference>
<dbReference type="OrthoDB" id="445936at2759"/>
<feature type="compositionally biased region" description="Pro residues" evidence="1">
    <location>
        <begin position="181"/>
        <end position="193"/>
    </location>
</feature>
<dbReference type="SUPFAM" id="SSF53098">
    <property type="entry name" value="Ribonuclease H-like"/>
    <property type="match status" value="2"/>
</dbReference>
<gene>
    <name evidence="4" type="ORF">DLAC_09497</name>
</gene>
<dbReference type="InterPro" id="IPR036085">
    <property type="entry name" value="PAZ_dom_sf"/>
</dbReference>
<dbReference type="EMBL" id="LODT01000039">
    <property type="protein sequence ID" value="KYQ89548.1"/>
    <property type="molecule type" value="Genomic_DNA"/>
</dbReference>
<comment type="caution">
    <text evidence="4">The sequence shown here is derived from an EMBL/GenBank/DDBJ whole genome shotgun (WGS) entry which is preliminary data.</text>
</comment>
<evidence type="ECO:0000313" key="4">
    <source>
        <dbReference type="EMBL" id="KYQ89548.1"/>
    </source>
</evidence>
<dbReference type="InterPro" id="IPR032474">
    <property type="entry name" value="Argonaute_N"/>
</dbReference>
<dbReference type="CDD" id="cd02845">
    <property type="entry name" value="PAZ_piwi_like"/>
    <property type="match status" value="1"/>
</dbReference>
<feature type="domain" description="Piwi" evidence="3">
    <location>
        <begin position="671"/>
        <end position="957"/>
    </location>
</feature>
<dbReference type="Gene3D" id="3.30.420.10">
    <property type="entry name" value="Ribonuclease H-like superfamily/Ribonuclease H"/>
    <property type="match status" value="2"/>
</dbReference>
<evidence type="ECO:0000313" key="5">
    <source>
        <dbReference type="Proteomes" id="UP000076078"/>
    </source>
</evidence>
<dbReference type="Pfam" id="PF02170">
    <property type="entry name" value="PAZ"/>
    <property type="match status" value="2"/>
</dbReference>
<organism evidence="4 5">
    <name type="scientific">Tieghemostelium lacteum</name>
    <name type="common">Slime mold</name>
    <name type="synonym">Dictyostelium lacteum</name>
    <dbReference type="NCBI Taxonomy" id="361077"/>
    <lineage>
        <taxon>Eukaryota</taxon>
        <taxon>Amoebozoa</taxon>
        <taxon>Evosea</taxon>
        <taxon>Eumycetozoa</taxon>
        <taxon>Dictyostelia</taxon>
        <taxon>Dictyosteliales</taxon>
        <taxon>Raperosteliaceae</taxon>
        <taxon>Tieghemostelium</taxon>
    </lineage>
</organism>
<feature type="compositionally biased region" description="Low complexity" evidence="1">
    <location>
        <begin position="222"/>
        <end position="253"/>
    </location>
</feature>
<evidence type="ECO:0000259" key="3">
    <source>
        <dbReference type="PROSITE" id="PS50822"/>
    </source>
</evidence>
<dbReference type="PROSITE" id="PS50821">
    <property type="entry name" value="PAZ"/>
    <property type="match status" value="2"/>
</dbReference>
<dbReference type="Pfam" id="PF02171">
    <property type="entry name" value="Piwi"/>
    <property type="match status" value="2"/>
</dbReference>
<proteinExistence type="predicted"/>
<feature type="domain" description="PAZ" evidence="2">
    <location>
        <begin position="1361"/>
        <end position="1462"/>
    </location>
</feature>
<protein>
    <submittedName>
        <fullName evidence="4">Argonaut-like protein</fullName>
    </submittedName>
</protein>
<name>A0A151Z6I6_TIELA</name>
<dbReference type="SMART" id="SM00950">
    <property type="entry name" value="Piwi"/>
    <property type="match status" value="2"/>
</dbReference>
<feature type="region of interest" description="Disordered" evidence="1">
    <location>
        <begin position="1150"/>
        <end position="1187"/>
    </location>
</feature>
<evidence type="ECO:0000256" key="1">
    <source>
        <dbReference type="SAM" id="MobiDB-lite"/>
    </source>
</evidence>
<evidence type="ECO:0000259" key="2">
    <source>
        <dbReference type="PROSITE" id="PS50821"/>
    </source>
</evidence>
<feature type="domain" description="PAZ" evidence="2">
    <location>
        <begin position="431"/>
        <end position="532"/>
    </location>
</feature>
<feature type="region of interest" description="Disordered" evidence="1">
    <location>
        <begin position="217"/>
        <end position="259"/>
    </location>
</feature>
<keyword evidence="5" id="KW-1185">Reference proteome</keyword>
<feature type="compositionally biased region" description="Low complexity" evidence="1">
    <location>
        <begin position="1006"/>
        <end position="1038"/>
    </location>
</feature>
<feature type="compositionally biased region" description="Low complexity" evidence="1">
    <location>
        <begin position="1060"/>
        <end position="1096"/>
    </location>
</feature>
<feature type="region of interest" description="Disordered" evidence="1">
    <location>
        <begin position="100"/>
        <end position="198"/>
    </location>
</feature>
<dbReference type="Pfam" id="PF16486">
    <property type="entry name" value="ArgoN"/>
    <property type="match status" value="1"/>
</dbReference>
<dbReference type="InterPro" id="IPR012337">
    <property type="entry name" value="RNaseH-like_sf"/>
</dbReference>
<dbReference type="InterPro" id="IPR036397">
    <property type="entry name" value="RNaseH_sf"/>
</dbReference>
<feature type="compositionally biased region" description="Basic and acidic residues" evidence="1">
    <location>
        <begin position="156"/>
        <end position="166"/>
    </location>
</feature>
<accession>A0A151Z6I6</accession>
<dbReference type="Pfam" id="PF23278">
    <property type="entry name" value="Piwi_N"/>
    <property type="match status" value="1"/>
</dbReference>
<feature type="compositionally biased region" description="Low complexity" evidence="1">
    <location>
        <begin position="135"/>
        <end position="154"/>
    </location>
</feature>
<dbReference type="Proteomes" id="UP000076078">
    <property type="component" value="Unassembled WGS sequence"/>
</dbReference>
<dbReference type="SMART" id="SM00949">
    <property type="entry name" value="PAZ"/>
    <property type="match status" value="2"/>
</dbReference>
<feature type="compositionally biased region" description="Basic residues" evidence="1">
    <location>
        <begin position="1049"/>
        <end position="1059"/>
    </location>
</feature>
<sequence>MPPKPKGTLSKEIPKPVQGEQEPSGSPVPLPTAHVPKPKPKISEHKKQPKPKPTVSKSTVVVPTPVVPSAVVPSAVVPSAVVPSAVVPSAVVTTSIIPAVSPTMPPVKESKATTTTQLKKEYNKKKLPKVPTNPPSTTNTTTTTTTSSSKPPTKNQKKEKYNDKNKSNNPPLPTITSPLPTQTPTPIPTPTSAPTPTQSQTLAQLLQGMSITSSVPATVPVTSNVRQSNTTTTTTTTTSSSSRNNSNNNNTKSGPLTRNDNVMNLPEVSLWVNHFIVQLKNKTIYQYRVDFNPPIESKKIKRTYIDKFKSHIGDIDVYDGGEQLFTINDIPSTIFNIDEASTLEIRKVKQLTNQDFESYQFLNIVFKRCLRKLKLTRIGRQYYNPTQKIHHPAFQKSLVELWKGYNASINKTEVGTSLSIDTANKFIRTCTVLSEIQDLLANKFEKSDIDWSGKTVLTNYNKRYYRISGIAWNKNPTQPMSPPNTQTFAQYTYSQYNVKVTDPNQPLLIVQEKRAGVIETIYLIPEFCRSTGMTDEMRGNGDLMKALSKTNVNPEKKFQEINQFLATLETNKEVSNYLDSWGIKFDSALKVKGHLLPSPNVEFTNKPIGKLRWVLVCLPKEKDMLGEFIDIMVKTSGLLHPDIISPTGTSNNHYIDCITKHHKITQNKSPFYTIVIPKGFVGNFYNEIKQLTFLELGVISQCALFSNLTDSKKIRSIVKNLIYQIAGKLGGPPPWRLNNNVLQGFPRRVMQIGIDVGHNRDRQYKSVVGFVASLNDECTKFTNIAKLQEKPGKEIIHSLKPAMKKALEEYFKFNKFYPELVIVYRDGVGDGMLNQVKTLEVQAIKDAFIEMGSITNLQNCKLIYTVVKKNTNTRFLSSDQNELNPVPGTLITEGCTKGPNDFFLISHKALSRETTLNPTHYNIVYENAGIQMSDFQKFTYHQTFLYFNTTNSISVPAINTMPPKPKGPTHKTTIKGDQEQSGTPTQVPTPSEHKRPPKHFKPKALVPVVPTSTVPTVDTTLIPTTTTNTTTKTTTTTSPPQPTQTKPKKEYKKKEHKPKPSTTSPTPLPLSTDPMNTPTTTTTTTTTTSPSQPTQTKPKKEYKKKEYKPKPNVPVAKIATTITTPSSLPITQMMEGMSITSSIPVNVTVESTIKPTNTTTTTTTTTSSSSRNNSNNNNNTKPGPLTRNDNVMDFPPIDIQVNQFRAKFLSSSIYQYQVDFTPSVEAKRIKYSKMDKIKSHLPDIYLFDGGALLFTIVDFKTGTFSLNETDSISITKVKTFTSRDNEATQLLNILFKRCLRELKLTIIGRQYFNAAYKISDLDVFQRYKVELWPGYFTSINYIQTGTSLLCDTVHKLVRTCSVLDQIKEDLDRGYQRNDIDFTGSIVMTRYNNKTYRVSGIDWKKNPTQPMVPPSPQTFEQYTYSQYKYKVTDPKQPLLIVRQKRAGVIETIYLIPEFCHLTGMTDEMRNNFHLMKALDQTKVNPEKKFQEINQFLTTLKSNKEVANYLNSWGLGFDTALKVKGYLLPSPFQEFKPQVIKGIPWALVCLPKEIGDLKRFIDFMKNDHGLPDPVIVSPKGTYTRDYVQCIEQHYKSSAKVPFYFVVISSRDNKFYNVIKQSTILNLSTISQCAKINNLTNPEKVRSIVTNLSFQIAGKLGGPPPWTLKNNTLQGFPCKVMQVGIDVGHNADQKGKSVVGFVASLNDDFSQFHSIPIVQTTAGKEIIHSLKPAMMSALEAYHKFNKFYPELVIVYRDGVGDGMLKDVFDKEVMAIKDAFVSMGSIYSVKDCKLMYTIVKKNTHTRFMSVKDKSNPPPGTLVTQDCTKGPSDFFLISQKPLGKNTTLNPTHYNIIHDTSGILMSEFQKFTYHQTYLYFNTKNSVSVPAICKYAHELAFFVGRNIFRAPQSSLSSNLYFL</sequence>
<feature type="region of interest" description="Disordered" evidence="1">
    <location>
        <begin position="955"/>
        <end position="1108"/>
    </location>
</feature>
<dbReference type="InterPro" id="IPR003100">
    <property type="entry name" value="PAZ_dom"/>
</dbReference>
<dbReference type="InterPro" id="IPR003165">
    <property type="entry name" value="Piwi"/>
</dbReference>
<dbReference type="GO" id="GO:0003723">
    <property type="term" value="F:RNA binding"/>
    <property type="evidence" value="ECO:0007669"/>
    <property type="project" value="InterPro"/>
</dbReference>
<dbReference type="SUPFAM" id="SSF101690">
    <property type="entry name" value="PAZ domain"/>
    <property type="match status" value="2"/>
</dbReference>
<dbReference type="Gene3D" id="3.40.50.2300">
    <property type="match status" value="2"/>
</dbReference>
<feature type="domain" description="Piwi" evidence="3">
    <location>
        <begin position="1600"/>
        <end position="1901"/>
    </location>
</feature>
<feature type="compositionally biased region" description="Polar residues" evidence="1">
    <location>
        <begin position="979"/>
        <end position="989"/>
    </location>
</feature>
<feature type="compositionally biased region" description="Low complexity" evidence="1">
    <location>
        <begin position="1156"/>
        <end position="1180"/>
    </location>
</feature>